<sequence>MTAQQVAEIQEAWGVPQLPAVYVDFLTHMGFGAGRVLRGTDAFFPAVRQMKKWGDDFFHENSGISRPGEAVVFAMHQGYLVYWMSDISSPDPEVVLCAEGDPSPSRVWPSFTAFLNSHYEDEPGVK</sequence>
<keyword evidence="3" id="KW-1185">Reference proteome</keyword>
<dbReference type="EMBL" id="JAUSUZ010000001">
    <property type="protein sequence ID" value="MDQ0369372.1"/>
    <property type="molecule type" value="Genomic_DNA"/>
</dbReference>
<protein>
    <recommendedName>
        <fullName evidence="1">Knr4/Smi1-like domain-containing protein</fullName>
    </recommendedName>
</protein>
<reference evidence="2 3" key="1">
    <citation type="submission" date="2023-07" db="EMBL/GenBank/DDBJ databases">
        <title>Sequencing the genomes of 1000 actinobacteria strains.</title>
        <authorList>
            <person name="Klenk H.-P."/>
        </authorList>
    </citation>
    <scope>NUCLEOTIDE SEQUENCE [LARGE SCALE GENOMIC DNA]</scope>
    <source>
        <strain evidence="2 3">DSM 44709</strain>
    </source>
</reference>
<evidence type="ECO:0000313" key="3">
    <source>
        <dbReference type="Proteomes" id="UP001240236"/>
    </source>
</evidence>
<proteinExistence type="predicted"/>
<dbReference type="Pfam" id="PF09346">
    <property type="entry name" value="SMI1_KNR4"/>
    <property type="match status" value="1"/>
</dbReference>
<dbReference type="Gene3D" id="3.40.1580.10">
    <property type="entry name" value="SMI1/KNR4-like"/>
    <property type="match status" value="1"/>
</dbReference>
<dbReference type="RefSeq" id="WP_307244545.1">
    <property type="nucleotide sequence ID" value="NZ_JAUSUZ010000001.1"/>
</dbReference>
<evidence type="ECO:0000313" key="2">
    <source>
        <dbReference type="EMBL" id="MDQ0369372.1"/>
    </source>
</evidence>
<accession>A0AAE3W4X3</accession>
<organism evidence="2 3">
    <name type="scientific">Catenuloplanes indicus</name>
    <dbReference type="NCBI Taxonomy" id="137267"/>
    <lineage>
        <taxon>Bacteria</taxon>
        <taxon>Bacillati</taxon>
        <taxon>Actinomycetota</taxon>
        <taxon>Actinomycetes</taxon>
        <taxon>Micromonosporales</taxon>
        <taxon>Micromonosporaceae</taxon>
        <taxon>Catenuloplanes</taxon>
    </lineage>
</organism>
<gene>
    <name evidence="2" type="ORF">J2S42_006041</name>
</gene>
<comment type="caution">
    <text evidence="2">The sequence shown here is derived from an EMBL/GenBank/DDBJ whole genome shotgun (WGS) entry which is preliminary data.</text>
</comment>
<dbReference type="SUPFAM" id="SSF160631">
    <property type="entry name" value="SMI1/KNR4-like"/>
    <property type="match status" value="1"/>
</dbReference>
<name>A0AAE3W4X3_9ACTN</name>
<dbReference type="AlphaFoldDB" id="A0AAE3W4X3"/>
<dbReference type="InterPro" id="IPR037883">
    <property type="entry name" value="Knr4/Smi1-like_sf"/>
</dbReference>
<feature type="domain" description="Knr4/Smi1-like" evidence="1">
    <location>
        <begin position="2"/>
        <end position="116"/>
    </location>
</feature>
<evidence type="ECO:0000259" key="1">
    <source>
        <dbReference type="Pfam" id="PF09346"/>
    </source>
</evidence>
<dbReference type="InterPro" id="IPR018958">
    <property type="entry name" value="Knr4/Smi1-like_dom"/>
</dbReference>
<dbReference type="Proteomes" id="UP001240236">
    <property type="component" value="Unassembled WGS sequence"/>
</dbReference>